<dbReference type="InterPro" id="IPR003594">
    <property type="entry name" value="HATPase_dom"/>
</dbReference>
<dbReference type="InterPro" id="IPR036890">
    <property type="entry name" value="HATPase_C_sf"/>
</dbReference>
<dbReference type="PANTHER" id="PTHR35526:SF3">
    <property type="entry name" value="ANTI-SIGMA-F FACTOR RSBW"/>
    <property type="match status" value="1"/>
</dbReference>
<keyword evidence="4" id="KW-1185">Reference proteome</keyword>
<sequence length="167" mass="18540">MRELFRPVKIGSPPAARDGRAILKVEASPERVKCGRRWVGDWLYDHLFAEESIYRAEVVVSELITNALRHGEMGSRPIEVRIYLDEGMRAVVEVIDASDREPVIRGEDLGSLDGRGLAMLDVLVRELGWVPLRGGGKSVWVVLDAVMEAESGCAGVVCRTRTVQRDV</sequence>
<keyword evidence="1" id="KW-0808">Transferase</keyword>
<gene>
    <name evidence="3" type="ORF">K1Y72_16605</name>
</gene>
<dbReference type="InterPro" id="IPR050267">
    <property type="entry name" value="Anti-sigma-factor_SerPK"/>
</dbReference>
<evidence type="ECO:0000259" key="2">
    <source>
        <dbReference type="Pfam" id="PF13581"/>
    </source>
</evidence>
<proteinExistence type="predicted"/>
<name>A0ABS7FUC4_9ACTN</name>
<dbReference type="RefSeq" id="WP_220167237.1">
    <property type="nucleotide sequence ID" value="NZ_JAIBOA010000009.1"/>
</dbReference>
<organism evidence="3 4">
    <name type="scientific">Actinomadura parmotrematis</name>
    <dbReference type="NCBI Taxonomy" id="2864039"/>
    <lineage>
        <taxon>Bacteria</taxon>
        <taxon>Bacillati</taxon>
        <taxon>Actinomycetota</taxon>
        <taxon>Actinomycetes</taxon>
        <taxon>Streptosporangiales</taxon>
        <taxon>Thermomonosporaceae</taxon>
        <taxon>Actinomadura</taxon>
    </lineage>
</organism>
<reference evidence="3 4" key="1">
    <citation type="submission" date="2021-07" db="EMBL/GenBank/DDBJ databases">
        <title>Actinomadura sp. PM05-2 isolated from lichen.</title>
        <authorList>
            <person name="Somphong A."/>
            <person name="Phongsopitanun W."/>
            <person name="Tanasupawat S."/>
            <person name="Peongsungnone V."/>
        </authorList>
    </citation>
    <scope>NUCLEOTIDE SEQUENCE [LARGE SCALE GENOMIC DNA]</scope>
    <source>
        <strain evidence="3 4">PM05-2</strain>
    </source>
</reference>
<dbReference type="SUPFAM" id="SSF55874">
    <property type="entry name" value="ATPase domain of HSP90 chaperone/DNA topoisomerase II/histidine kinase"/>
    <property type="match status" value="1"/>
</dbReference>
<dbReference type="Pfam" id="PF13581">
    <property type="entry name" value="HATPase_c_2"/>
    <property type="match status" value="1"/>
</dbReference>
<dbReference type="Gene3D" id="3.30.565.10">
    <property type="entry name" value="Histidine kinase-like ATPase, C-terminal domain"/>
    <property type="match status" value="1"/>
</dbReference>
<evidence type="ECO:0000313" key="3">
    <source>
        <dbReference type="EMBL" id="MBW8484010.1"/>
    </source>
</evidence>
<dbReference type="CDD" id="cd16936">
    <property type="entry name" value="HATPase_RsbW-like"/>
    <property type="match status" value="1"/>
</dbReference>
<dbReference type="Proteomes" id="UP000774570">
    <property type="component" value="Unassembled WGS sequence"/>
</dbReference>
<accession>A0ABS7FUC4</accession>
<keyword evidence="3" id="KW-0547">Nucleotide-binding</keyword>
<dbReference type="PANTHER" id="PTHR35526">
    <property type="entry name" value="ANTI-SIGMA-F FACTOR RSBW-RELATED"/>
    <property type="match status" value="1"/>
</dbReference>
<dbReference type="GO" id="GO:0005524">
    <property type="term" value="F:ATP binding"/>
    <property type="evidence" value="ECO:0007669"/>
    <property type="project" value="UniProtKB-KW"/>
</dbReference>
<evidence type="ECO:0000313" key="4">
    <source>
        <dbReference type="Proteomes" id="UP000774570"/>
    </source>
</evidence>
<keyword evidence="1" id="KW-0723">Serine/threonine-protein kinase</keyword>
<protein>
    <submittedName>
        <fullName evidence="3">ATP-binding protein</fullName>
    </submittedName>
</protein>
<keyword evidence="3" id="KW-0067">ATP-binding</keyword>
<evidence type="ECO:0000256" key="1">
    <source>
        <dbReference type="ARBA" id="ARBA00022527"/>
    </source>
</evidence>
<comment type="caution">
    <text evidence="3">The sequence shown here is derived from an EMBL/GenBank/DDBJ whole genome shotgun (WGS) entry which is preliminary data.</text>
</comment>
<keyword evidence="1" id="KW-0418">Kinase</keyword>
<feature type="domain" description="Histidine kinase/HSP90-like ATPase" evidence="2">
    <location>
        <begin position="26"/>
        <end position="141"/>
    </location>
</feature>
<dbReference type="EMBL" id="JAIBOA010000009">
    <property type="protein sequence ID" value="MBW8484010.1"/>
    <property type="molecule type" value="Genomic_DNA"/>
</dbReference>